<name>A0A2M6WZK9_9BACT</name>
<dbReference type="Pfam" id="PF00535">
    <property type="entry name" value="Glycos_transf_2"/>
    <property type="match status" value="1"/>
</dbReference>
<feature type="domain" description="Glycosyltransferase 2-like" evidence="1">
    <location>
        <begin position="14"/>
        <end position="169"/>
    </location>
</feature>
<keyword evidence="2" id="KW-0808">Transferase</keyword>
<dbReference type="GO" id="GO:0016740">
    <property type="term" value="F:transferase activity"/>
    <property type="evidence" value="ECO:0007669"/>
    <property type="project" value="UniProtKB-KW"/>
</dbReference>
<dbReference type="InterPro" id="IPR029044">
    <property type="entry name" value="Nucleotide-diphossugar_trans"/>
</dbReference>
<dbReference type="EMBL" id="PEZP01000021">
    <property type="protein sequence ID" value="PIT98241.1"/>
    <property type="molecule type" value="Genomic_DNA"/>
</dbReference>
<comment type="caution">
    <text evidence="2">The sequence shown here is derived from an EMBL/GenBank/DDBJ whole genome shotgun (WGS) entry which is preliminary data.</text>
</comment>
<dbReference type="PANTHER" id="PTHR48090">
    <property type="entry name" value="UNDECAPRENYL-PHOSPHATE 4-DEOXY-4-FORMAMIDO-L-ARABINOSE TRANSFERASE-RELATED"/>
    <property type="match status" value="1"/>
</dbReference>
<dbReference type="SUPFAM" id="SSF53448">
    <property type="entry name" value="Nucleotide-diphospho-sugar transferases"/>
    <property type="match status" value="1"/>
</dbReference>
<reference evidence="3" key="1">
    <citation type="submission" date="2017-09" db="EMBL/GenBank/DDBJ databases">
        <title>Depth-based differentiation of microbial function through sediment-hosted aquifers and enrichment of novel symbionts in the deep terrestrial subsurface.</title>
        <authorList>
            <person name="Probst A.J."/>
            <person name="Ladd B."/>
            <person name="Jarett J.K."/>
            <person name="Geller-Mcgrath D.E."/>
            <person name="Sieber C.M.K."/>
            <person name="Emerson J.B."/>
            <person name="Anantharaman K."/>
            <person name="Thomas B.C."/>
            <person name="Malmstrom R."/>
            <person name="Stieglmeier M."/>
            <person name="Klingl A."/>
            <person name="Woyke T."/>
            <person name="Ryan C.M."/>
            <person name="Banfield J.F."/>
        </authorList>
    </citation>
    <scope>NUCLEOTIDE SEQUENCE [LARGE SCALE GENOMIC DNA]</scope>
</reference>
<evidence type="ECO:0000313" key="2">
    <source>
        <dbReference type="EMBL" id="PIT98241.1"/>
    </source>
</evidence>
<dbReference type="InterPro" id="IPR001173">
    <property type="entry name" value="Glyco_trans_2-like"/>
</dbReference>
<dbReference type="PANTHER" id="PTHR48090:SF7">
    <property type="entry name" value="RFBJ PROTEIN"/>
    <property type="match status" value="1"/>
</dbReference>
<organism evidence="2 3">
    <name type="scientific">Candidatus Andersenbacteria bacterium CG10_big_fil_rev_8_21_14_0_10_54_11</name>
    <dbReference type="NCBI Taxonomy" id="1974485"/>
    <lineage>
        <taxon>Bacteria</taxon>
        <taxon>Candidatus Anderseniibacteriota</taxon>
    </lineage>
</organism>
<dbReference type="CDD" id="cd04179">
    <property type="entry name" value="DPM_DPG-synthase_like"/>
    <property type="match status" value="1"/>
</dbReference>
<dbReference type="AlphaFoldDB" id="A0A2M6WZK9"/>
<protein>
    <submittedName>
        <fullName evidence="2">Glycosyltransferase family 2 protein</fullName>
    </submittedName>
</protein>
<gene>
    <name evidence="2" type="ORF">COT71_01715</name>
</gene>
<dbReference type="InterPro" id="IPR050256">
    <property type="entry name" value="Glycosyltransferase_2"/>
</dbReference>
<evidence type="ECO:0000313" key="3">
    <source>
        <dbReference type="Proteomes" id="UP000230731"/>
    </source>
</evidence>
<dbReference type="Proteomes" id="UP000230731">
    <property type="component" value="Unassembled WGS sequence"/>
</dbReference>
<evidence type="ECO:0000259" key="1">
    <source>
        <dbReference type="Pfam" id="PF00535"/>
    </source>
</evidence>
<accession>A0A2M6WZK9</accession>
<dbReference type="Gene3D" id="3.90.550.10">
    <property type="entry name" value="Spore Coat Polysaccharide Biosynthesis Protein SpsA, Chain A"/>
    <property type="match status" value="1"/>
</dbReference>
<sequence length="234" mass="25700">MGVMTNRVSDRIWIIIPAYNESSVIGQVITSAHRHGFIDIIVVDDGSHDPTAAAAATAGAMVLSHRINRGKGAATKTGIEAAKLLGADIIVTMDGDGQHDPADISRLVAPIAAGRADVALGTRSLTTPHMPRHKVISNRIANMVAWSFAGLWVADSQSGFRAYSRQAADTLNTRADRYNYETEIIRQIREYRLRFTEVPISVKYTAYSMSKSTRQTFGMGLRTVYKMIWNTLSF</sequence>
<proteinExistence type="predicted"/>